<dbReference type="Proteomes" id="UP001378592">
    <property type="component" value="Unassembled WGS sequence"/>
</dbReference>
<evidence type="ECO:0000256" key="4">
    <source>
        <dbReference type="PROSITE-ProRule" id="PRU00449"/>
    </source>
</evidence>
<dbReference type="InterPro" id="IPR000058">
    <property type="entry name" value="Znf_AN1"/>
</dbReference>
<name>A0AAN9W454_9ORTH</name>
<keyword evidence="3" id="KW-0862">Zinc</keyword>
<evidence type="ECO:0000256" key="2">
    <source>
        <dbReference type="ARBA" id="ARBA00022771"/>
    </source>
</evidence>
<organism evidence="6 7">
    <name type="scientific">Gryllus longicercus</name>
    <dbReference type="NCBI Taxonomy" id="2509291"/>
    <lineage>
        <taxon>Eukaryota</taxon>
        <taxon>Metazoa</taxon>
        <taxon>Ecdysozoa</taxon>
        <taxon>Arthropoda</taxon>
        <taxon>Hexapoda</taxon>
        <taxon>Insecta</taxon>
        <taxon>Pterygota</taxon>
        <taxon>Neoptera</taxon>
        <taxon>Polyneoptera</taxon>
        <taxon>Orthoptera</taxon>
        <taxon>Ensifera</taxon>
        <taxon>Gryllidea</taxon>
        <taxon>Grylloidea</taxon>
        <taxon>Gryllidae</taxon>
        <taxon>Gryllinae</taxon>
        <taxon>Gryllus</taxon>
    </lineage>
</organism>
<dbReference type="EMBL" id="JAZDUA010000015">
    <property type="protein sequence ID" value="KAK7873335.1"/>
    <property type="molecule type" value="Genomic_DNA"/>
</dbReference>
<dbReference type="InterPro" id="IPR057358">
    <property type="entry name" value="UBL_ZFAND1-like"/>
</dbReference>
<gene>
    <name evidence="6" type="ORF">R5R35_011380</name>
</gene>
<comment type="caution">
    <text evidence="6">The sequence shown here is derived from an EMBL/GenBank/DDBJ whole genome shotgun (WGS) entry which is preliminary data.</text>
</comment>
<feature type="domain" description="AN1-type" evidence="5">
    <location>
        <begin position="4"/>
        <end position="52"/>
    </location>
</feature>
<dbReference type="GO" id="GO:0005737">
    <property type="term" value="C:cytoplasm"/>
    <property type="evidence" value="ECO:0007669"/>
    <property type="project" value="TreeGrafter"/>
</dbReference>
<sequence length="273" mass="30544">MEFHDLGKQCSFPECKQLDFLPFSCPHCGLVFCKDHYLPDHHNCIASSLASNLQSTEPTNSYFQCSDSNCTATSAVALLCPVCKHHFCISHRHHGCLDKSPTEEDIKRWNTPREQFHAAKSEVDRQVSLNLRKKANIKGNVTAMKIQLMRLKGRAKGSSNVPVSERSYFLVYPPLQCSMSSQAVFVGRLWTLGRVIDAIADSCKVPNRNNEATAPKLRLFDYVNGQMLSPLTQTIQNLFDVGSIFDGSSLVLEYVPGDNVEIDSLINVALYKE</sequence>
<dbReference type="SMART" id="SM00154">
    <property type="entry name" value="ZnF_AN1"/>
    <property type="match status" value="1"/>
</dbReference>
<dbReference type="Pfam" id="PF01428">
    <property type="entry name" value="zf-AN1"/>
    <property type="match status" value="1"/>
</dbReference>
<protein>
    <recommendedName>
        <fullName evidence="5">AN1-type domain-containing protein</fullName>
    </recommendedName>
</protein>
<reference evidence="6 7" key="1">
    <citation type="submission" date="2024-03" db="EMBL/GenBank/DDBJ databases">
        <title>The genome assembly and annotation of the cricket Gryllus longicercus Weissman &amp; Gray.</title>
        <authorList>
            <person name="Szrajer S."/>
            <person name="Gray D."/>
            <person name="Ylla G."/>
        </authorList>
    </citation>
    <scope>NUCLEOTIDE SEQUENCE [LARGE SCALE GENOMIC DNA]</scope>
    <source>
        <strain evidence="6">DAG 2021-001</strain>
        <tissue evidence="6">Whole body minus gut</tissue>
    </source>
</reference>
<dbReference type="AlphaFoldDB" id="A0AAN9W454"/>
<keyword evidence="7" id="KW-1185">Reference proteome</keyword>
<dbReference type="PANTHER" id="PTHR14677:SF40">
    <property type="entry name" value="CDC48-ASSOCIATED UBIQUITIN-LIKE_ZINC FINGER PROTEIN 1"/>
    <property type="match status" value="1"/>
</dbReference>
<accession>A0AAN9W454</accession>
<dbReference type="PROSITE" id="PS51039">
    <property type="entry name" value="ZF_AN1"/>
    <property type="match status" value="1"/>
</dbReference>
<evidence type="ECO:0000313" key="6">
    <source>
        <dbReference type="EMBL" id="KAK7873335.1"/>
    </source>
</evidence>
<keyword evidence="1" id="KW-0479">Metal-binding</keyword>
<proteinExistence type="predicted"/>
<evidence type="ECO:0000313" key="7">
    <source>
        <dbReference type="Proteomes" id="UP001378592"/>
    </source>
</evidence>
<dbReference type="Gene3D" id="4.10.1110.10">
    <property type="entry name" value="AN1-like Zinc finger"/>
    <property type="match status" value="2"/>
</dbReference>
<dbReference type="SUPFAM" id="SSF118310">
    <property type="entry name" value="AN1-like Zinc finger"/>
    <property type="match status" value="2"/>
</dbReference>
<evidence type="ECO:0000256" key="3">
    <source>
        <dbReference type="ARBA" id="ARBA00022833"/>
    </source>
</evidence>
<keyword evidence="2 4" id="KW-0863">Zinc-finger</keyword>
<dbReference type="Pfam" id="PF25327">
    <property type="entry name" value="UBL_ZFAND1"/>
    <property type="match status" value="1"/>
</dbReference>
<evidence type="ECO:0000259" key="5">
    <source>
        <dbReference type="PROSITE" id="PS51039"/>
    </source>
</evidence>
<dbReference type="PANTHER" id="PTHR14677">
    <property type="entry name" value="ARSENITE INDUCUBLE RNA ASSOCIATED PROTEIN AIP-1-RELATED"/>
    <property type="match status" value="1"/>
</dbReference>
<dbReference type="InterPro" id="IPR035896">
    <property type="entry name" value="AN1-like_Znf"/>
</dbReference>
<evidence type="ECO:0000256" key="1">
    <source>
        <dbReference type="ARBA" id="ARBA00022723"/>
    </source>
</evidence>
<dbReference type="GO" id="GO:0008270">
    <property type="term" value="F:zinc ion binding"/>
    <property type="evidence" value="ECO:0007669"/>
    <property type="project" value="UniProtKB-KW"/>
</dbReference>